<keyword evidence="1" id="KW-0472">Membrane</keyword>
<dbReference type="KEGG" id="pdl:Pyrde_1904"/>
<reference evidence="2 3" key="1">
    <citation type="submission" date="2015-10" db="EMBL/GenBank/DDBJ databases">
        <title>Complete genome sequence of hyperthermophilic archaeon Pyrodictium delaneyi Su06.</title>
        <authorList>
            <person name="Jung J.-H."/>
            <person name="Lin J."/>
            <person name="Holden J.F."/>
            <person name="Park C.-S."/>
        </authorList>
    </citation>
    <scope>NUCLEOTIDE SEQUENCE [LARGE SCALE GENOMIC DNA]</scope>
    <source>
        <strain evidence="2 3">Su06</strain>
    </source>
</reference>
<dbReference type="STRING" id="1273541.Pyrde_1904"/>
<dbReference type="EMBL" id="CP013011">
    <property type="protein sequence ID" value="ALL01947.1"/>
    <property type="molecule type" value="Genomic_DNA"/>
</dbReference>
<dbReference type="AlphaFoldDB" id="A0A0P0N5N8"/>
<feature type="transmembrane region" description="Helical" evidence="1">
    <location>
        <begin position="154"/>
        <end position="171"/>
    </location>
</feature>
<name>A0A0P0N5N8_9CREN</name>
<protein>
    <submittedName>
        <fullName evidence="2">Uncharacterized protein</fullName>
    </submittedName>
</protein>
<dbReference type="GeneID" id="26100244"/>
<evidence type="ECO:0000256" key="1">
    <source>
        <dbReference type="SAM" id="Phobius"/>
    </source>
</evidence>
<keyword evidence="1" id="KW-1133">Transmembrane helix</keyword>
<keyword evidence="1" id="KW-0812">Transmembrane</keyword>
<evidence type="ECO:0000313" key="3">
    <source>
        <dbReference type="Proteomes" id="UP000058613"/>
    </source>
</evidence>
<evidence type="ECO:0000313" key="2">
    <source>
        <dbReference type="EMBL" id="ALL01947.1"/>
    </source>
</evidence>
<proteinExistence type="predicted"/>
<sequence length="324" mass="35796">MTGKPLTLALAILTLHFILYTVPAYAASSGPYLYHDQEYLVVAYYRFGNRIAMAQNNSKVFSPVTIEVFSKTGRPVSFVVGERKFSLLAGFGEPARHVLEVPPNQHVCIQVVLEGSAKRFCFYGLARERAVEEYVQMTVKELAALVTRVRAETLAAALAGILAGAGLAWLVKTRLVLLDALNPVSLAAGLIALAAMPRYWWLSIPMLLGLFAGYWLAPSPPTVALVKPDFSNRRLKVLLLPVYYTSDGRLAAALQDFKATLGRLRGSHVYVENTVTGEGLPLSGWSLDIIDEKGRSSSYEMLLVRRIRLKRRRVRGDALGEKEE</sequence>
<feature type="transmembrane region" description="Helical" evidence="1">
    <location>
        <begin position="183"/>
        <end position="201"/>
    </location>
</feature>
<feature type="transmembrane region" description="Helical" evidence="1">
    <location>
        <begin position="207"/>
        <end position="226"/>
    </location>
</feature>
<gene>
    <name evidence="2" type="ORF">Pyrde_1904</name>
</gene>
<dbReference type="RefSeq" id="WP_055410286.1">
    <property type="nucleotide sequence ID" value="NZ_CP013011.1"/>
</dbReference>
<organism evidence="2 3">
    <name type="scientific">Pyrodictium delaneyi</name>
    <dbReference type="NCBI Taxonomy" id="1273541"/>
    <lineage>
        <taxon>Archaea</taxon>
        <taxon>Thermoproteota</taxon>
        <taxon>Thermoprotei</taxon>
        <taxon>Desulfurococcales</taxon>
        <taxon>Pyrodictiaceae</taxon>
        <taxon>Pyrodictium</taxon>
    </lineage>
</organism>
<dbReference type="Proteomes" id="UP000058613">
    <property type="component" value="Chromosome"/>
</dbReference>
<accession>A0A0P0N5N8</accession>